<evidence type="ECO:0000313" key="4">
    <source>
        <dbReference type="EMBL" id="SOH95421.1"/>
    </source>
</evidence>
<dbReference type="PANTHER" id="PTHR30349:SF64">
    <property type="entry name" value="PROPHAGE INTEGRASE INTD-RELATED"/>
    <property type="match status" value="1"/>
</dbReference>
<organism evidence="4 5">
    <name type="scientific">Pontivivens marinum</name>
    <dbReference type="NCBI Taxonomy" id="1690039"/>
    <lineage>
        <taxon>Bacteria</taxon>
        <taxon>Pseudomonadati</taxon>
        <taxon>Pseudomonadota</taxon>
        <taxon>Alphaproteobacteria</taxon>
        <taxon>Rhodobacterales</taxon>
        <taxon>Paracoccaceae</taxon>
        <taxon>Pontivivens</taxon>
    </lineage>
</organism>
<dbReference type="PROSITE" id="PS51898">
    <property type="entry name" value="TYR_RECOMBINASE"/>
    <property type="match status" value="1"/>
</dbReference>
<dbReference type="AlphaFoldDB" id="A0A2C9CVA6"/>
<dbReference type="PANTHER" id="PTHR30349">
    <property type="entry name" value="PHAGE INTEGRASE-RELATED"/>
    <property type="match status" value="1"/>
</dbReference>
<dbReference type="RefSeq" id="WP_145996762.1">
    <property type="nucleotide sequence ID" value="NZ_OCTN01000010.1"/>
</dbReference>
<dbReference type="InterPro" id="IPR050090">
    <property type="entry name" value="Tyrosine_recombinase_XerCD"/>
</dbReference>
<proteinExistence type="predicted"/>
<accession>A0A2C9CVA6</accession>
<dbReference type="InterPro" id="IPR013762">
    <property type="entry name" value="Integrase-like_cat_sf"/>
</dbReference>
<gene>
    <name evidence="4" type="ORF">SAMN06273572_11097</name>
</gene>
<dbReference type="InterPro" id="IPR002104">
    <property type="entry name" value="Integrase_catalytic"/>
</dbReference>
<dbReference type="Pfam" id="PF00589">
    <property type="entry name" value="Phage_integrase"/>
    <property type="match status" value="1"/>
</dbReference>
<dbReference type="GO" id="GO:0003677">
    <property type="term" value="F:DNA binding"/>
    <property type="evidence" value="ECO:0007669"/>
    <property type="project" value="InterPro"/>
</dbReference>
<dbReference type="CDD" id="cd00796">
    <property type="entry name" value="INT_Rci_Hp1_C"/>
    <property type="match status" value="1"/>
</dbReference>
<reference evidence="5" key="1">
    <citation type="submission" date="2017-09" db="EMBL/GenBank/DDBJ databases">
        <authorList>
            <person name="Varghese N."/>
            <person name="Submissions S."/>
        </authorList>
    </citation>
    <scope>NUCLEOTIDE SEQUENCE [LARGE SCALE GENOMIC DNA]</scope>
    <source>
        <strain evidence="5">C7</strain>
    </source>
</reference>
<keyword evidence="5" id="KW-1185">Reference proteome</keyword>
<dbReference type="GO" id="GO:0015074">
    <property type="term" value="P:DNA integration"/>
    <property type="evidence" value="ECO:0007669"/>
    <property type="project" value="UniProtKB-KW"/>
</dbReference>
<evidence type="ECO:0000259" key="3">
    <source>
        <dbReference type="PROSITE" id="PS51898"/>
    </source>
</evidence>
<dbReference type="OrthoDB" id="9814722at2"/>
<evidence type="ECO:0000256" key="1">
    <source>
        <dbReference type="ARBA" id="ARBA00022908"/>
    </source>
</evidence>
<dbReference type="InterPro" id="IPR011010">
    <property type="entry name" value="DNA_brk_join_enz"/>
</dbReference>
<keyword evidence="1" id="KW-0229">DNA integration</keyword>
<dbReference type="Proteomes" id="UP000220034">
    <property type="component" value="Unassembled WGS sequence"/>
</dbReference>
<protein>
    <submittedName>
        <fullName evidence="4">Site-specific recombinase XerD</fullName>
    </submittedName>
</protein>
<dbReference type="Gene3D" id="1.10.443.10">
    <property type="entry name" value="Intergrase catalytic core"/>
    <property type="match status" value="1"/>
</dbReference>
<keyword evidence="2" id="KW-0233">DNA recombination</keyword>
<name>A0A2C9CVA6_9RHOB</name>
<sequence>CSSLKRLLFIVCLLLGEQANSKHRTFQGSRSTDIHTLSPDMLMSELRTSHISRLVSARQNEGLRANSINIELRFIQRTYNLCQKDWEFAVFQGVSFKALKGFQKTRYFDLEEERCILEALQGGQDNNINQRAYDLFVTLLDTGMRLGEALSLEWSDIRLSQRSIEVYRQKTKIVSTLSISERVANVLERRMCFQRPFSEMDRPVRVLRQTIASTCNANPRLAAQRGAATIHTCRDTFASRMIMQGLSIYKLSKLLGHASVVMTQKYAHIDQDRVADEARKLLDR</sequence>
<evidence type="ECO:0000256" key="2">
    <source>
        <dbReference type="ARBA" id="ARBA00023172"/>
    </source>
</evidence>
<feature type="domain" description="Tyr recombinase" evidence="3">
    <location>
        <begin position="103"/>
        <end position="279"/>
    </location>
</feature>
<feature type="non-terminal residue" evidence="4">
    <location>
        <position position="1"/>
    </location>
</feature>
<evidence type="ECO:0000313" key="5">
    <source>
        <dbReference type="Proteomes" id="UP000220034"/>
    </source>
</evidence>
<dbReference type="EMBL" id="OCTN01000010">
    <property type="protein sequence ID" value="SOH95421.1"/>
    <property type="molecule type" value="Genomic_DNA"/>
</dbReference>
<dbReference type="GO" id="GO:0006310">
    <property type="term" value="P:DNA recombination"/>
    <property type="evidence" value="ECO:0007669"/>
    <property type="project" value="UniProtKB-KW"/>
</dbReference>
<dbReference type="SUPFAM" id="SSF56349">
    <property type="entry name" value="DNA breaking-rejoining enzymes"/>
    <property type="match status" value="1"/>
</dbReference>